<name>A0A1I0Q9I5_9BACT</name>
<proteinExistence type="predicted"/>
<organism evidence="1 2">
    <name type="scientific">Roseivirga pacifica</name>
    <dbReference type="NCBI Taxonomy" id="1267423"/>
    <lineage>
        <taxon>Bacteria</taxon>
        <taxon>Pseudomonadati</taxon>
        <taxon>Bacteroidota</taxon>
        <taxon>Cytophagia</taxon>
        <taxon>Cytophagales</taxon>
        <taxon>Roseivirgaceae</taxon>
        <taxon>Roseivirga</taxon>
    </lineage>
</organism>
<dbReference type="STRING" id="1267423.SAMN05216290_2123"/>
<gene>
    <name evidence="1" type="ORF">SAMN05216290_2123</name>
</gene>
<sequence length="82" mass="9797">MEVANDVAFNMGTHKEIGKWSFRAITENDQDVYDKLRGLTADEWEMVRMYYPKFTRTPRDLKNDLVKHLNESLRSKLPEFMK</sequence>
<reference evidence="2" key="1">
    <citation type="submission" date="2016-10" db="EMBL/GenBank/DDBJ databases">
        <authorList>
            <person name="Varghese N."/>
            <person name="Submissions S."/>
        </authorList>
    </citation>
    <scope>NUCLEOTIDE SEQUENCE [LARGE SCALE GENOMIC DNA]</scope>
    <source>
        <strain evidence="2">CGMCC 1.12402</strain>
    </source>
</reference>
<dbReference type="AlphaFoldDB" id="A0A1I0Q9I5"/>
<evidence type="ECO:0000313" key="2">
    <source>
        <dbReference type="Proteomes" id="UP000199437"/>
    </source>
</evidence>
<dbReference type="Proteomes" id="UP000199437">
    <property type="component" value="Unassembled WGS sequence"/>
</dbReference>
<protein>
    <submittedName>
        <fullName evidence="1">Uncharacterized protein</fullName>
    </submittedName>
</protein>
<keyword evidence="2" id="KW-1185">Reference proteome</keyword>
<evidence type="ECO:0000313" key="1">
    <source>
        <dbReference type="EMBL" id="SEW23454.1"/>
    </source>
</evidence>
<dbReference type="EMBL" id="FOIR01000002">
    <property type="protein sequence ID" value="SEW23454.1"/>
    <property type="molecule type" value="Genomic_DNA"/>
</dbReference>
<accession>A0A1I0Q9I5</accession>